<dbReference type="InterPro" id="IPR036770">
    <property type="entry name" value="Ankyrin_rpt-contain_sf"/>
</dbReference>
<feature type="domain" description="Protein kinase" evidence="3">
    <location>
        <begin position="221"/>
        <end position="528"/>
    </location>
</feature>
<name>A0A6P5JEM4_PHACI</name>
<dbReference type="PANTHER" id="PTHR23060:SF2">
    <property type="entry name" value="RHO GTPASE ACTIVATING PROTEIN 33, OPPOSITE STRAND"/>
    <property type="match status" value="1"/>
</dbReference>
<dbReference type="PROSITE" id="PS50011">
    <property type="entry name" value="PROTEIN_KINASE_DOM"/>
    <property type="match status" value="1"/>
</dbReference>
<dbReference type="RefSeq" id="XP_020832727.1">
    <property type="nucleotide sequence ID" value="XM_020977068.1"/>
</dbReference>
<dbReference type="InterPro" id="IPR002110">
    <property type="entry name" value="Ankyrin_rpt"/>
</dbReference>
<dbReference type="GO" id="GO:0007094">
    <property type="term" value="P:mitotic spindle assembly checkpoint signaling"/>
    <property type="evidence" value="ECO:0007669"/>
    <property type="project" value="InterPro"/>
</dbReference>
<dbReference type="GO" id="GO:0008608">
    <property type="term" value="P:attachment of spindle microtubules to kinetochore"/>
    <property type="evidence" value="ECO:0007669"/>
    <property type="project" value="InterPro"/>
</dbReference>
<evidence type="ECO:0000313" key="5">
    <source>
        <dbReference type="RefSeq" id="XP_020832727.1"/>
    </source>
</evidence>
<evidence type="ECO:0000256" key="1">
    <source>
        <dbReference type="PROSITE-ProRule" id="PRU00023"/>
    </source>
</evidence>
<dbReference type="Gene3D" id="1.10.510.10">
    <property type="entry name" value="Transferase(Phosphotransferase) domain 1"/>
    <property type="match status" value="1"/>
</dbReference>
<dbReference type="GO" id="GO:0004672">
    <property type="term" value="F:protein kinase activity"/>
    <property type="evidence" value="ECO:0007669"/>
    <property type="project" value="InterPro"/>
</dbReference>
<dbReference type="SMART" id="SM00220">
    <property type="entry name" value="S_TKc"/>
    <property type="match status" value="1"/>
</dbReference>
<keyword evidence="4" id="KW-1185">Reference proteome</keyword>
<dbReference type="AlphaFoldDB" id="A0A6P5JEM4"/>
<keyword evidence="1" id="KW-0040">ANK repeat</keyword>
<dbReference type="SMART" id="SM00248">
    <property type="entry name" value="ANK"/>
    <property type="match status" value="2"/>
</dbReference>
<protein>
    <submittedName>
        <fullName evidence="5">Inactive serine/threonine-protein kinase TEX14-like isoform X1</fullName>
    </submittedName>
</protein>
<feature type="region of interest" description="Disordered" evidence="2">
    <location>
        <begin position="536"/>
        <end position="655"/>
    </location>
</feature>
<dbReference type="SUPFAM" id="SSF48403">
    <property type="entry name" value="Ankyrin repeat"/>
    <property type="match status" value="1"/>
</dbReference>
<dbReference type="GO" id="GO:0007140">
    <property type="term" value="P:male meiotic nuclear division"/>
    <property type="evidence" value="ECO:0007669"/>
    <property type="project" value="InterPro"/>
</dbReference>
<dbReference type="Gene3D" id="1.25.40.20">
    <property type="entry name" value="Ankyrin repeat-containing domain"/>
    <property type="match status" value="1"/>
</dbReference>
<feature type="compositionally biased region" description="Pro residues" evidence="2">
    <location>
        <begin position="595"/>
        <end position="607"/>
    </location>
</feature>
<dbReference type="GO" id="GO:0030496">
    <property type="term" value="C:midbody"/>
    <property type="evidence" value="ECO:0007669"/>
    <property type="project" value="TreeGrafter"/>
</dbReference>
<feature type="compositionally biased region" description="Polar residues" evidence="2">
    <location>
        <begin position="611"/>
        <end position="625"/>
    </location>
</feature>
<reference evidence="5" key="1">
    <citation type="submission" date="2025-08" db="UniProtKB">
        <authorList>
            <consortium name="RefSeq"/>
        </authorList>
    </citation>
    <scope>IDENTIFICATION</scope>
    <source>
        <tissue evidence="5">Spleen</tissue>
    </source>
</reference>
<dbReference type="PROSITE" id="PS50297">
    <property type="entry name" value="ANK_REP_REGION"/>
    <property type="match status" value="1"/>
</dbReference>
<evidence type="ECO:0000259" key="3">
    <source>
        <dbReference type="PROSITE" id="PS50011"/>
    </source>
</evidence>
<dbReference type="Pfam" id="PF12796">
    <property type="entry name" value="Ank_2"/>
    <property type="match status" value="1"/>
</dbReference>
<evidence type="ECO:0000313" key="4">
    <source>
        <dbReference type="Proteomes" id="UP000515140"/>
    </source>
</evidence>
<dbReference type="PROSITE" id="PS50088">
    <property type="entry name" value="ANK_REPEAT"/>
    <property type="match status" value="2"/>
</dbReference>
<dbReference type="InterPro" id="IPR001245">
    <property type="entry name" value="Ser-Thr/Tyr_kinase_cat_dom"/>
</dbReference>
<dbReference type="Pfam" id="PF07714">
    <property type="entry name" value="PK_Tyr_Ser-Thr"/>
    <property type="match status" value="1"/>
</dbReference>
<dbReference type="InParanoid" id="A0A6P5JEM4"/>
<proteinExistence type="predicted"/>
<dbReference type="InterPro" id="IPR011009">
    <property type="entry name" value="Kinase-like_dom_sf"/>
</dbReference>
<accession>A0A6P5JEM4</accession>
<dbReference type="PANTHER" id="PTHR23060">
    <property type="entry name" value="TESTIS EXPRESSED GENE 14"/>
    <property type="match status" value="1"/>
</dbReference>
<feature type="repeat" description="ANK" evidence="1">
    <location>
        <begin position="54"/>
        <end position="86"/>
    </location>
</feature>
<dbReference type="InterPro" id="IPR039339">
    <property type="entry name" value="Tex14"/>
</dbReference>
<dbReference type="SUPFAM" id="SSF56112">
    <property type="entry name" value="Protein kinase-like (PK-like)"/>
    <property type="match status" value="1"/>
</dbReference>
<evidence type="ECO:0000256" key="2">
    <source>
        <dbReference type="SAM" id="MobiDB-lite"/>
    </source>
</evidence>
<organism evidence="4 5">
    <name type="scientific">Phascolarctos cinereus</name>
    <name type="common">Koala</name>
    <dbReference type="NCBI Taxonomy" id="38626"/>
    <lineage>
        <taxon>Eukaryota</taxon>
        <taxon>Metazoa</taxon>
        <taxon>Chordata</taxon>
        <taxon>Craniata</taxon>
        <taxon>Vertebrata</taxon>
        <taxon>Euteleostomi</taxon>
        <taxon>Mammalia</taxon>
        <taxon>Metatheria</taxon>
        <taxon>Diprotodontia</taxon>
        <taxon>Phascolarctidae</taxon>
        <taxon>Phascolarctos</taxon>
    </lineage>
</organism>
<dbReference type="GO" id="GO:0045171">
    <property type="term" value="C:intercellular bridge"/>
    <property type="evidence" value="ECO:0007669"/>
    <property type="project" value="TreeGrafter"/>
</dbReference>
<dbReference type="GO" id="GO:0043063">
    <property type="term" value="P:intercellular bridge organization"/>
    <property type="evidence" value="ECO:0007669"/>
    <property type="project" value="InterPro"/>
</dbReference>
<dbReference type="GO" id="GO:0051306">
    <property type="term" value="P:mitotic sister chromatid separation"/>
    <property type="evidence" value="ECO:0007669"/>
    <property type="project" value="InterPro"/>
</dbReference>
<dbReference type="Proteomes" id="UP000515140">
    <property type="component" value="Unplaced"/>
</dbReference>
<dbReference type="KEGG" id="pcw:110201437"/>
<feature type="compositionally biased region" description="Pro residues" evidence="2">
    <location>
        <begin position="546"/>
        <end position="556"/>
    </location>
</feature>
<feature type="compositionally biased region" description="Low complexity" evidence="2">
    <location>
        <begin position="626"/>
        <end position="640"/>
    </location>
</feature>
<dbReference type="GO" id="GO:0000776">
    <property type="term" value="C:kinetochore"/>
    <property type="evidence" value="ECO:0007669"/>
    <property type="project" value="TreeGrafter"/>
</dbReference>
<dbReference type="GO" id="GO:0005524">
    <property type="term" value="F:ATP binding"/>
    <property type="evidence" value="ECO:0007669"/>
    <property type="project" value="InterPro"/>
</dbReference>
<gene>
    <name evidence="5" type="primary">LOC110201437</name>
</gene>
<sequence>MPTLPPHCPVELGSLREQDSPLAQLHQLAIAGGPCWRLARVLKKGVQVDGENSSGQTSLFLSALLGQAGAVRLLLHFGADPNHRCLDRSTPVHAGAFSGRGQVLLWLLEAGGDLRLHDQQGWTAGDWARQARSESRERQNDGIWWLVSWPPRQEDLVLELLQDCRARMSLLAQGGETALASSLGELWGLRAGTLGNLHLALSSQLWPLAKGSLWPNRMQRSPQIPGLGFGQLSSLRPLGLTSGVPLVDPEELLPAQGEPDRTYDCGAHTIMINLLWRGHRVTVRKLRPPPAPALPDLLFSDLKHCSFLHHPNLLLLMALSPSPDLAGLSLLFEPIQEGSLHQVLHPQGDVACPRIPPGFFPGQLLLQVLEALLFLQGQARAHGGLSSHAVQLVRPGLAKVSNLEHGRSLPRPQPERAFPWGGPSPGPSPPSELYPWLPLELIRGDPPTLTSDFYSFCILTQEVFTGNLPWAGQEGLQVKAKLESGEVPALDPQVPLTYQPLVKAGLGLWPRDRKGSLQDTRYKLRVVLAQESALKEASLGSLGGPPSEPKTLPLPPGKEGQVGREGIHPPVQHHLPCPAHTEQLSEVDLKVTSTPRPPSPKMAPNPKPSETLKSPESSGAWGNTWSSPALDSGSSLSLSSQTEEASPADKRKIPSPERPALLTSLEGSASLLGQVQGSLEELERRFPARIWALQDLSDVLEASASPYTCPQSGPSLQECIDLAAQA</sequence>
<feature type="region of interest" description="Disordered" evidence="2">
    <location>
        <begin position="404"/>
        <end position="426"/>
    </location>
</feature>
<dbReference type="GeneID" id="110201437"/>
<dbReference type="InterPro" id="IPR000719">
    <property type="entry name" value="Prot_kinase_dom"/>
</dbReference>
<feature type="repeat" description="ANK" evidence="1">
    <location>
        <begin position="87"/>
        <end position="119"/>
    </location>
</feature>